<feature type="transmembrane region" description="Helical" evidence="7">
    <location>
        <begin position="104"/>
        <end position="122"/>
    </location>
</feature>
<evidence type="ECO:0000256" key="3">
    <source>
        <dbReference type="ARBA" id="ARBA00022475"/>
    </source>
</evidence>
<sequence>MAWKKTAKIVRLIVPWLVPILVIILWYYETLPGKNTTLLPVPDKVLQRTVTMIEDGSLWEYISISAIRAGKGLLLGGMVGLILAFATGLSKILNLALNTTIQMLRTIPILAIISLMIIWFGIGEEVKVYMVAFGVFFPIYINTYHGIKSIDKGLMEMGRVYGLKPIKIFADIILPGTLPSMLVGFRLSLGTMWLVLIAAEQIATDAGIGYMAMTARELLQMDKIVLAIILYAILGKLSDVAATFLEKILIRWRET</sequence>
<feature type="transmembrane region" description="Helical" evidence="7">
    <location>
        <begin position="224"/>
        <end position="245"/>
    </location>
</feature>
<evidence type="ECO:0000256" key="2">
    <source>
        <dbReference type="ARBA" id="ARBA00022448"/>
    </source>
</evidence>
<dbReference type="PANTHER" id="PTHR30151">
    <property type="entry name" value="ALKANE SULFONATE ABC TRANSPORTER-RELATED, MEMBRANE SUBUNIT"/>
    <property type="match status" value="1"/>
</dbReference>
<proteinExistence type="inferred from homology"/>
<feature type="domain" description="ABC transmembrane type-1" evidence="8">
    <location>
        <begin position="58"/>
        <end position="242"/>
    </location>
</feature>
<evidence type="ECO:0000256" key="6">
    <source>
        <dbReference type="ARBA" id="ARBA00023136"/>
    </source>
</evidence>
<comment type="caution">
    <text evidence="9">The sequence shown here is derived from an EMBL/GenBank/DDBJ whole genome shotgun (WGS) entry which is preliminary data.</text>
</comment>
<dbReference type="Gene3D" id="1.10.3720.10">
    <property type="entry name" value="MetI-like"/>
    <property type="match status" value="1"/>
</dbReference>
<keyword evidence="4 7" id="KW-0812">Transmembrane</keyword>
<comment type="similarity">
    <text evidence="7">Belongs to the binding-protein-dependent transport system permease family.</text>
</comment>
<evidence type="ECO:0000259" key="8">
    <source>
        <dbReference type="PROSITE" id="PS50928"/>
    </source>
</evidence>
<dbReference type="RefSeq" id="WP_080065452.1">
    <property type="nucleotide sequence ID" value="NZ_MZGX01000021.1"/>
</dbReference>
<dbReference type="FunFam" id="1.10.3720.10:FF:000003">
    <property type="entry name" value="Aliphatic sulfonate ABC transporter permease"/>
    <property type="match status" value="1"/>
</dbReference>
<feature type="transmembrane region" description="Helical" evidence="7">
    <location>
        <begin position="73"/>
        <end position="97"/>
    </location>
</feature>
<dbReference type="EMBL" id="MZGX01000021">
    <property type="protein sequence ID" value="OPX43072.1"/>
    <property type="molecule type" value="Genomic_DNA"/>
</dbReference>
<dbReference type="Pfam" id="PF00528">
    <property type="entry name" value="BPD_transp_1"/>
    <property type="match status" value="1"/>
</dbReference>
<dbReference type="GO" id="GO:0005886">
    <property type="term" value="C:plasma membrane"/>
    <property type="evidence" value="ECO:0007669"/>
    <property type="project" value="UniProtKB-SubCell"/>
</dbReference>
<evidence type="ECO:0000313" key="9">
    <source>
        <dbReference type="EMBL" id="OPX43072.1"/>
    </source>
</evidence>
<protein>
    <submittedName>
        <fullName evidence="9">Putative aliphatic sulfonates transport permease protein SsuC</fullName>
    </submittedName>
</protein>
<feature type="transmembrane region" description="Helical" evidence="7">
    <location>
        <begin position="193"/>
        <end position="212"/>
    </location>
</feature>
<dbReference type="SUPFAM" id="SSF161098">
    <property type="entry name" value="MetI-like"/>
    <property type="match status" value="1"/>
</dbReference>
<comment type="subcellular location">
    <subcellularLocation>
        <location evidence="1 7">Cell membrane</location>
        <topology evidence="1 7">Multi-pass membrane protein</topology>
    </subcellularLocation>
</comment>
<dbReference type="AlphaFoldDB" id="A0A1V4SGL5"/>
<dbReference type="InterPro" id="IPR000515">
    <property type="entry name" value="MetI-like"/>
</dbReference>
<dbReference type="PANTHER" id="PTHR30151:SF38">
    <property type="entry name" value="ALIPHATIC SULFONATES TRANSPORT PERMEASE PROTEIN SSUC-RELATED"/>
    <property type="match status" value="1"/>
</dbReference>
<evidence type="ECO:0000256" key="1">
    <source>
        <dbReference type="ARBA" id="ARBA00004651"/>
    </source>
</evidence>
<organism evidence="9 10">
    <name type="scientific">Ruminiclostridium hungatei</name>
    <name type="common">Clostridium hungatei</name>
    <dbReference type="NCBI Taxonomy" id="48256"/>
    <lineage>
        <taxon>Bacteria</taxon>
        <taxon>Bacillati</taxon>
        <taxon>Bacillota</taxon>
        <taxon>Clostridia</taxon>
        <taxon>Eubacteriales</taxon>
        <taxon>Oscillospiraceae</taxon>
        <taxon>Ruminiclostridium</taxon>
    </lineage>
</organism>
<dbReference type="PROSITE" id="PS50928">
    <property type="entry name" value="ABC_TM1"/>
    <property type="match status" value="1"/>
</dbReference>
<name>A0A1V4SGL5_RUMHU</name>
<dbReference type="STRING" id="48256.CLHUN_30120"/>
<dbReference type="OrthoDB" id="9796361at2"/>
<keyword evidence="2 7" id="KW-0813">Transport</keyword>
<evidence type="ECO:0000256" key="5">
    <source>
        <dbReference type="ARBA" id="ARBA00022989"/>
    </source>
</evidence>
<dbReference type="CDD" id="cd06261">
    <property type="entry name" value="TM_PBP2"/>
    <property type="match status" value="1"/>
</dbReference>
<evidence type="ECO:0000256" key="7">
    <source>
        <dbReference type="RuleBase" id="RU363032"/>
    </source>
</evidence>
<feature type="transmembrane region" description="Helical" evidence="7">
    <location>
        <begin position="128"/>
        <end position="147"/>
    </location>
</feature>
<evidence type="ECO:0000256" key="4">
    <source>
        <dbReference type="ARBA" id="ARBA00022692"/>
    </source>
</evidence>
<keyword evidence="5 7" id="KW-1133">Transmembrane helix</keyword>
<evidence type="ECO:0000313" key="10">
    <source>
        <dbReference type="Proteomes" id="UP000191554"/>
    </source>
</evidence>
<keyword evidence="6 7" id="KW-0472">Membrane</keyword>
<keyword evidence="10" id="KW-1185">Reference proteome</keyword>
<gene>
    <name evidence="9" type="primary">ssuC_11</name>
    <name evidence="9" type="ORF">CLHUN_30120</name>
</gene>
<dbReference type="InterPro" id="IPR035906">
    <property type="entry name" value="MetI-like_sf"/>
</dbReference>
<reference evidence="9 10" key="1">
    <citation type="submission" date="2017-03" db="EMBL/GenBank/DDBJ databases">
        <title>Genome sequence of Clostridium hungatei DSM 14427.</title>
        <authorList>
            <person name="Poehlein A."/>
            <person name="Daniel R."/>
        </authorList>
    </citation>
    <scope>NUCLEOTIDE SEQUENCE [LARGE SCALE GENOMIC DNA]</scope>
    <source>
        <strain evidence="9 10">DSM 14427</strain>
    </source>
</reference>
<dbReference type="Proteomes" id="UP000191554">
    <property type="component" value="Unassembled WGS sequence"/>
</dbReference>
<accession>A0A1V4SGL5</accession>
<keyword evidence="3" id="KW-1003">Cell membrane</keyword>
<dbReference type="GO" id="GO:0042918">
    <property type="term" value="P:alkanesulfonate transmembrane transport"/>
    <property type="evidence" value="ECO:0007669"/>
    <property type="project" value="UniProtKB-ARBA"/>
</dbReference>
<feature type="transmembrane region" description="Helical" evidence="7">
    <location>
        <begin position="9"/>
        <end position="28"/>
    </location>
</feature>